<protein>
    <submittedName>
        <fullName evidence="2">Uncharacterized protein</fullName>
    </submittedName>
</protein>
<keyword evidence="3" id="KW-1185">Reference proteome</keyword>
<evidence type="ECO:0000313" key="3">
    <source>
        <dbReference type="Proteomes" id="UP000613580"/>
    </source>
</evidence>
<comment type="caution">
    <text evidence="2">The sequence shown here is derived from an EMBL/GenBank/DDBJ whole genome shotgun (WGS) entry which is preliminary data.</text>
</comment>
<proteinExistence type="predicted"/>
<reference evidence="2" key="1">
    <citation type="submission" date="2020-05" db="EMBL/GenBank/DDBJ databases">
        <title>Mycena genomes resolve the evolution of fungal bioluminescence.</title>
        <authorList>
            <person name="Tsai I.J."/>
        </authorList>
    </citation>
    <scope>NUCLEOTIDE SEQUENCE</scope>
    <source>
        <strain evidence="2">110903Hualien_Pintung</strain>
    </source>
</reference>
<feature type="chain" id="PRO_5034610304" evidence="1">
    <location>
        <begin position="19"/>
        <end position="205"/>
    </location>
</feature>
<organism evidence="2 3">
    <name type="scientific">Mycena chlorophos</name>
    <name type="common">Agaric fungus</name>
    <name type="synonym">Agaricus chlorophos</name>
    <dbReference type="NCBI Taxonomy" id="658473"/>
    <lineage>
        <taxon>Eukaryota</taxon>
        <taxon>Fungi</taxon>
        <taxon>Dikarya</taxon>
        <taxon>Basidiomycota</taxon>
        <taxon>Agaricomycotina</taxon>
        <taxon>Agaricomycetes</taxon>
        <taxon>Agaricomycetidae</taxon>
        <taxon>Agaricales</taxon>
        <taxon>Marasmiineae</taxon>
        <taxon>Mycenaceae</taxon>
        <taxon>Mycena</taxon>
    </lineage>
</organism>
<feature type="signal peptide" evidence="1">
    <location>
        <begin position="1"/>
        <end position="18"/>
    </location>
</feature>
<dbReference type="OrthoDB" id="2953916at2759"/>
<dbReference type="Proteomes" id="UP000613580">
    <property type="component" value="Unassembled WGS sequence"/>
</dbReference>
<evidence type="ECO:0000256" key="1">
    <source>
        <dbReference type="SAM" id="SignalP"/>
    </source>
</evidence>
<dbReference type="EMBL" id="JACAZE010000013">
    <property type="protein sequence ID" value="KAF7300430.1"/>
    <property type="molecule type" value="Genomic_DNA"/>
</dbReference>
<name>A0A8H6SM98_MYCCL</name>
<keyword evidence="1" id="KW-0732">Signal</keyword>
<sequence length="205" mass="21838">MPTLFVVYLTIFATFAAAQLQAVPGCLSTEQATITNQTIFDVFLPSGAQTNLTLTSFTCPSRQAMGPAPPGTPIELCGLMDSSSVFQGTFSCTQGTTGLPLFSDCDLMSNTVVDNLIRPLEITIAPEAGLVVSMNDNTCAMVFLNDDVNDTYQTCLHTIPDMAFDISEECPNPIENGFIGSVRSLAQPGVQNWEVHIASASEIGL</sequence>
<evidence type="ECO:0000313" key="2">
    <source>
        <dbReference type="EMBL" id="KAF7300430.1"/>
    </source>
</evidence>
<dbReference type="AlphaFoldDB" id="A0A8H6SM98"/>
<gene>
    <name evidence="2" type="ORF">HMN09_00926700</name>
</gene>
<accession>A0A8H6SM98</accession>